<comment type="caution">
    <text evidence="2">The sequence shown here is derived from an EMBL/GenBank/DDBJ whole genome shotgun (WGS) entry which is preliminary data.</text>
</comment>
<evidence type="ECO:0000313" key="3">
    <source>
        <dbReference type="Proteomes" id="UP000823388"/>
    </source>
</evidence>
<evidence type="ECO:0000256" key="1">
    <source>
        <dbReference type="SAM" id="MobiDB-lite"/>
    </source>
</evidence>
<feature type="region of interest" description="Disordered" evidence="1">
    <location>
        <begin position="67"/>
        <end position="139"/>
    </location>
</feature>
<gene>
    <name evidence="2" type="ORF">PVAP13_2KG299302</name>
</gene>
<reference evidence="2 3" key="1">
    <citation type="submission" date="2020-05" db="EMBL/GenBank/DDBJ databases">
        <title>WGS assembly of Panicum virgatum.</title>
        <authorList>
            <person name="Lovell J.T."/>
            <person name="Jenkins J."/>
            <person name="Shu S."/>
            <person name="Juenger T.E."/>
            <person name="Schmutz J."/>
        </authorList>
    </citation>
    <scope>NUCLEOTIDE SEQUENCE [LARGE SCALE GENOMIC DNA]</scope>
    <source>
        <strain evidence="3">cv. AP13</strain>
    </source>
</reference>
<feature type="compositionally biased region" description="Pro residues" evidence="1">
    <location>
        <begin position="124"/>
        <end position="133"/>
    </location>
</feature>
<proteinExistence type="predicted"/>
<organism evidence="2 3">
    <name type="scientific">Panicum virgatum</name>
    <name type="common">Blackwell switchgrass</name>
    <dbReference type="NCBI Taxonomy" id="38727"/>
    <lineage>
        <taxon>Eukaryota</taxon>
        <taxon>Viridiplantae</taxon>
        <taxon>Streptophyta</taxon>
        <taxon>Embryophyta</taxon>
        <taxon>Tracheophyta</taxon>
        <taxon>Spermatophyta</taxon>
        <taxon>Magnoliopsida</taxon>
        <taxon>Liliopsida</taxon>
        <taxon>Poales</taxon>
        <taxon>Poaceae</taxon>
        <taxon>PACMAD clade</taxon>
        <taxon>Panicoideae</taxon>
        <taxon>Panicodae</taxon>
        <taxon>Paniceae</taxon>
        <taxon>Panicinae</taxon>
        <taxon>Panicum</taxon>
        <taxon>Panicum sect. Hiantes</taxon>
    </lineage>
</organism>
<dbReference type="EMBL" id="CM029039">
    <property type="protein sequence ID" value="KAG2643332.1"/>
    <property type="molecule type" value="Genomic_DNA"/>
</dbReference>
<evidence type="ECO:0000313" key="2">
    <source>
        <dbReference type="EMBL" id="KAG2643332.1"/>
    </source>
</evidence>
<keyword evidence="3" id="KW-1185">Reference proteome</keyword>
<dbReference type="Proteomes" id="UP000823388">
    <property type="component" value="Chromosome 2K"/>
</dbReference>
<protein>
    <submittedName>
        <fullName evidence="2">Uncharacterized protein</fullName>
    </submittedName>
</protein>
<feature type="compositionally biased region" description="Low complexity" evidence="1">
    <location>
        <begin position="67"/>
        <end position="82"/>
    </location>
</feature>
<name>A0A8T0W4S7_PANVG</name>
<dbReference type="AlphaFoldDB" id="A0A8T0W4S7"/>
<sequence length="222" mass="22889">MPYVLPTSLDDQANAGRDIYADGSSKLSSGVPAHLACARARRRWAGGGPRHGARGCARGACLQYGAARPPARRGGQGQARRAVPAPPVGSGISRLQLHVTDPIGAGGSGRAPAPAPARARARPHAPPPPPHPPAGAVAVGDYWPRRAGLTLAPMGPIGRVSRRRFPLVFARACRPCPVVATPSQTAWSTGRGTGLPAIVCMGPSSNWRRGGLGGLRPNALKY</sequence>
<accession>A0A8T0W4S7</accession>